<protein>
    <recommendedName>
        <fullName evidence="7">subtilisin</fullName>
        <ecNumber evidence="7">3.4.21.62</ecNumber>
    </recommendedName>
</protein>
<dbReference type="Pfam" id="PF00082">
    <property type="entry name" value="Peptidase_S8"/>
    <property type="match status" value="1"/>
</dbReference>
<dbReference type="Gene3D" id="3.40.50.200">
    <property type="entry name" value="Peptidase S8/S53 domain"/>
    <property type="match status" value="1"/>
</dbReference>
<dbReference type="Gene3D" id="3.30.70.80">
    <property type="entry name" value="Peptidase S8 propeptide/proteinase inhibitor I9"/>
    <property type="match status" value="1"/>
</dbReference>
<comment type="similarity">
    <text evidence="1 8">Belongs to the peptidase S8 family.</text>
</comment>
<dbReference type="SUPFAM" id="SSF52743">
    <property type="entry name" value="Subtilisin-like"/>
    <property type="match status" value="1"/>
</dbReference>
<keyword evidence="3" id="KW-0479">Metal-binding</keyword>
<evidence type="ECO:0000313" key="12">
    <source>
        <dbReference type="EMBL" id="CAE4647279.1"/>
    </source>
</evidence>
<evidence type="ECO:0000256" key="5">
    <source>
        <dbReference type="ARBA" id="ARBA00022825"/>
    </source>
</evidence>
<feature type="signal peptide" evidence="10">
    <location>
        <begin position="1"/>
        <end position="22"/>
    </location>
</feature>
<dbReference type="EC" id="3.4.21.62" evidence="7"/>
<feature type="region of interest" description="Disordered" evidence="9">
    <location>
        <begin position="32"/>
        <end position="67"/>
    </location>
</feature>
<reference evidence="12" key="1">
    <citation type="submission" date="2021-01" db="EMBL/GenBank/DDBJ databases">
        <authorList>
            <person name="Corre E."/>
            <person name="Pelletier E."/>
            <person name="Niang G."/>
            <person name="Scheremetjew M."/>
            <person name="Finn R."/>
            <person name="Kale V."/>
            <person name="Holt S."/>
            <person name="Cochrane G."/>
            <person name="Meng A."/>
            <person name="Brown T."/>
            <person name="Cohen L."/>
        </authorList>
    </citation>
    <scope>NUCLEOTIDE SEQUENCE</scope>
    <source>
        <strain evidence="12">GSO104</strain>
    </source>
</reference>
<evidence type="ECO:0000256" key="8">
    <source>
        <dbReference type="PROSITE-ProRule" id="PRU01240"/>
    </source>
</evidence>
<dbReference type="AlphaFoldDB" id="A0A7S4SJ13"/>
<name>A0A7S4SJ13_9STRA</name>
<feature type="active site" description="Charge relay system" evidence="8">
    <location>
        <position position="208"/>
    </location>
</feature>
<dbReference type="GO" id="GO:0005615">
    <property type="term" value="C:extracellular space"/>
    <property type="evidence" value="ECO:0007669"/>
    <property type="project" value="TreeGrafter"/>
</dbReference>
<evidence type="ECO:0000256" key="4">
    <source>
        <dbReference type="ARBA" id="ARBA00022801"/>
    </source>
</evidence>
<dbReference type="EMBL" id="HBNS01046687">
    <property type="protein sequence ID" value="CAE4647279.1"/>
    <property type="molecule type" value="Transcribed_RNA"/>
</dbReference>
<dbReference type="InterPro" id="IPR050131">
    <property type="entry name" value="Peptidase_S8_subtilisin-like"/>
</dbReference>
<evidence type="ECO:0000256" key="10">
    <source>
        <dbReference type="SAM" id="SignalP"/>
    </source>
</evidence>
<dbReference type="PANTHER" id="PTHR43806">
    <property type="entry name" value="PEPTIDASE S8"/>
    <property type="match status" value="1"/>
</dbReference>
<dbReference type="GO" id="GO:0004252">
    <property type="term" value="F:serine-type endopeptidase activity"/>
    <property type="evidence" value="ECO:0007669"/>
    <property type="project" value="UniProtKB-UniRule"/>
</dbReference>
<dbReference type="GO" id="GO:0006508">
    <property type="term" value="P:proteolysis"/>
    <property type="evidence" value="ECO:0007669"/>
    <property type="project" value="UniProtKB-KW"/>
</dbReference>
<dbReference type="CDD" id="cd07477">
    <property type="entry name" value="Peptidases_S8_Subtilisin_subset"/>
    <property type="match status" value="1"/>
</dbReference>
<dbReference type="InterPro" id="IPR022398">
    <property type="entry name" value="Peptidase_S8_His-AS"/>
</dbReference>
<organism evidence="12">
    <name type="scientific">Ditylum brightwellii</name>
    <dbReference type="NCBI Taxonomy" id="49249"/>
    <lineage>
        <taxon>Eukaryota</taxon>
        <taxon>Sar</taxon>
        <taxon>Stramenopiles</taxon>
        <taxon>Ochrophyta</taxon>
        <taxon>Bacillariophyta</taxon>
        <taxon>Mediophyceae</taxon>
        <taxon>Lithodesmiophycidae</taxon>
        <taxon>Lithodesmiales</taxon>
        <taxon>Lithodesmiaceae</taxon>
        <taxon>Ditylum</taxon>
    </lineage>
</organism>
<feature type="chain" id="PRO_5031359496" description="subtilisin" evidence="10">
    <location>
        <begin position="23"/>
        <end position="750"/>
    </location>
</feature>
<feature type="region of interest" description="Disordered" evidence="9">
    <location>
        <begin position="562"/>
        <end position="607"/>
    </location>
</feature>
<dbReference type="InterPro" id="IPR000209">
    <property type="entry name" value="Peptidase_S8/S53_dom"/>
</dbReference>
<evidence type="ECO:0000256" key="1">
    <source>
        <dbReference type="ARBA" id="ARBA00011073"/>
    </source>
</evidence>
<dbReference type="InterPro" id="IPR034202">
    <property type="entry name" value="Subtilisin_Carlsberg-like"/>
</dbReference>
<comment type="catalytic activity">
    <reaction evidence="6">
        <text>Hydrolysis of proteins with broad specificity for peptide bonds, and a preference for a large uncharged residue in P1. Hydrolyzes peptide amides.</text>
        <dbReference type="EC" id="3.4.21.62"/>
    </reaction>
</comment>
<feature type="active site" description="Charge relay system" evidence="8">
    <location>
        <position position="167"/>
    </location>
</feature>
<keyword evidence="4 8" id="KW-0378">Hydrolase</keyword>
<evidence type="ECO:0000256" key="2">
    <source>
        <dbReference type="ARBA" id="ARBA00022670"/>
    </source>
</evidence>
<dbReference type="PANTHER" id="PTHR43806:SF11">
    <property type="entry name" value="CEREVISIN-RELATED"/>
    <property type="match status" value="1"/>
</dbReference>
<dbReference type="PROSITE" id="PS00137">
    <property type="entry name" value="SUBTILASE_HIS"/>
    <property type="match status" value="1"/>
</dbReference>
<gene>
    <name evidence="12" type="ORF">DBRI00130_LOCUS36094</name>
</gene>
<proteinExistence type="inferred from homology"/>
<accession>A0A7S4SJ13</accession>
<evidence type="ECO:0000256" key="6">
    <source>
        <dbReference type="ARBA" id="ARBA00023529"/>
    </source>
</evidence>
<evidence type="ECO:0000256" key="9">
    <source>
        <dbReference type="SAM" id="MobiDB-lite"/>
    </source>
</evidence>
<dbReference type="PROSITE" id="PS51892">
    <property type="entry name" value="SUBTILASE"/>
    <property type="match status" value="1"/>
</dbReference>
<dbReference type="InterPro" id="IPR037045">
    <property type="entry name" value="S8pro/Inhibitor_I9_sf"/>
</dbReference>
<dbReference type="InterPro" id="IPR036852">
    <property type="entry name" value="Peptidase_S8/S53_dom_sf"/>
</dbReference>
<dbReference type="GO" id="GO:0046872">
    <property type="term" value="F:metal ion binding"/>
    <property type="evidence" value="ECO:0007669"/>
    <property type="project" value="UniProtKB-KW"/>
</dbReference>
<feature type="domain" description="Peptidase S8/S53" evidence="11">
    <location>
        <begin position="159"/>
        <end position="424"/>
    </location>
</feature>
<feature type="compositionally biased region" description="Low complexity" evidence="9">
    <location>
        <begin position="587"/>
        <end position="607"/>
    </location>
</feature>
<evidence type="ECO:0000259" key="11">
    <source>
        <dbReference type="Pfam" id="PF00082"/>
    </source>
</evidence>
<dbReference type="PRINTS" id="PR00723">
    <property type="entry name" value="SUBTILISIN"/>
</dbReference>
<keyword evidence="2 8" id="KW-0645">Protease</keyword>
<sequence length="750" mass="79982">MYFGHTAISTLCLLNFGSFAFADKLLRNRKLGDVGGLSGNGTPRNGLPGNKDEEDDPRRPGGPNLDFGQEADYIVVFKDESSHSSFSQNEMATVNSVRHLSFMNGEVIKLPNAQAAQQWAERDDVLFVEKDQEVRKLAETVPYGINLVEAFNIDYVADSGVKACIIDTGYALLHEDLPNNINYGNDNLVTGYNPYDNGEVWYKDGDGHGTHVAGTMAAVGGNDVGVVGVTSKAKMPLHIGKGLTDSGSGSMSGVLDAMKNCVENGAKVVNMSLGGGGPSSAVQSFLTGLENDGTNVLFVAAAGNGGSSSYSYPASYDSPLVMSVAAVNSNSVKASFSQYNDQVDIAAPGVGVKSTVTTSSGASFSYATWGGTSMASPHVAGVAALIWSHHPSKSAAEVRSALECSAVMPEQYGNNVKNDFVGYGVVNAQNALALLEWGDFSGCPSSAPTMSPTPLDCSEDVIEIRITTDLYPTETAWFLTDICSNTEVAEKLLGDYTLSNYEYITLICVPPGREYSFKITDEFGDGICCNFGDGSYDILYNGEPVASGSGTFAAEEIKTFGQCGTSPPSPAPSLAPQSSIGPTSSHSPTYSPAPTVTSSPSSTSSCSSGQVEFIFTLTTDNYPEETKWILKEAFKWQTGTKIAGESFGTYNSSQTTYIETICIKKNKSHIFRINDKANDGLCCDHGNGEYSIALNGQEPFHSGGNFGKKEQVKFMAFPDYSDMQAFTIEIEREPKGVYLDWTSKDEEENS</sequence>
<evidence type="ECO:0000256" key="3">
    <source>
        <dbReference type="ARBA" id="ARBA00022723"/>
    </source>
</evidence>
<dbReference type="InterPro" id="IPR015500">
    <property type="entry name" value="Peptidase_S8_subtilisin-rel"/>
</dbReference>
<feature type="active site" description="Charge relay system" evidence="8">
    <location>
        <position position="373"/>
    </location>
</feature>
<keyword evidence="5 8" id="KW-0720">Serine protease</keyword>
<evidence type="ECO:0000256" key="7">
    <source>
        <dbReference type="ARBA" id="ARBA00023619"/>
    </source>
</evidence>
<keyword evidence="10" id="KW-0732">Signal</keyword>
<dbReference type="PROSITE" id="PS00138">
    <property type="entry name" value="SUBTILASE_SER"/>
    <property type="match status" value="1"/>
</dbReference>
<dbReference type="InterPro" id="IPR023828">
    <property type="entry name" value="Peptidase_S8_Ser-AS"/>
</dbReference>